<gene>
    <name evidence="1" type="ORF">A6V37_14615</name>
</gene>
<evidence type="ECO:0000313" key="2">
    <source>
        <dbReference type="Proteomes" id="UP000078116"/>
    </source>
</evidence>
<name>A0A1A9NFJ1_9BURK</name>
<evidence type="ECO:0000313" key="1">
    <source>
        <dbReference type="EMBL" id="OAJ65471.1"/>
    </source>
</evidence>
<dbReference type="Proteomes" id="UP000078116">
    <property type="component" value="Unassembled WGS sequence"/>
</dbReference>
<dbReference type="EMBL" id="LXKA01000033">
    <property type="protein sequence ID" value="OAJ65471.1"/>
    <property type="molecule type" value="Genomic_DNA"/>
</dbReference>
<comment type="caution">
    <text evidence="1">The sequence shown here is derived from an EMBL/GenBank/DDBJ whole genome shotgun (WGS) entry which is preliminary data.</text>
</comment>
<dbReference type="RefSeq" id="WP_064285756.1">
    <property type="nucleotide sequence ID" value="NZ_LXKA01000033.1"/>
</dbReference>
<proteinExistence type="predicted"/>
<reference evidence="1 2" key="1">
    <citation type="submission" date="2016-04" db="EMBL/GenBank/DDBJ databases">
        <title>Reclassification of Paraburkholderia panaciterrae (Farh et al. 2015) Dobritsa &amp; Samadpour 2016 as a later homotypic synonym of Paraburkholderia ginsengiterrae (Farh et al. 2015) Dobritsa &amp; Samadpour 2016.</title>
        <authorList>
            <person name="Dobritsa A.P."/>
            <person name="Kutumbaka K."/>
            <person name="Samadpour M."/>
        </authorList>
    </citation>
    <scope>NUCLEOTIDE SEQUENCE [LARGE SCALE GENOMIC DNA]</scope>
    <source>
        <strain evidence="1 2">DCY85</strain>
    </source>
</reference>
<organism evidence="1 2">
    <name type="scientific">Paraburkholderia ginsengiterrae</name>
    <dbReference type="NCBI Taxonomy" id="1462993"/>
    <lineage>
        <taxon>Bacteria</taxon>
        <taxon>Pseudomonadati</taxon>
        <taxon>Pseudomonadota</taxon>
        <taxon>Betaproteobacteria</taxon>
        <taxon>Burkholderiales</taxon>
        <taxon>Burkholderiaceae</taxon>
        <taxon>Paraburkholderia</taxon>
    </lineage>
</organism>
<protein>
    <submittedName>
        <fullName evidence="1">Uncharacterized protein</fullName>
    </submittedName>
</protein>
<dbReference type="AlphaFoldDB" id="A0A1A9NFJ1"/>
<dbReference type="OrthoDB" id="8964076at2"/>
<sequence>MNASLETLFPDHVHTEDNNVTALNHQDIVVALSAALKTQDVAVLHMLYPRTDARTHRSLDTLVNVLHGHGLHEVADLIAAEAHYLLFKDPAKAWKTFHEIRNDSLAIGVHLYYHGLVGEAAERALDKDAHRKARDPELDLVARS</sequence>
<accession>A0A1A9NFJ1</accession>